<evidence type="ECO:0000313" key="3">
    <source>
        <dbReference type="Proteomes" id="UP001521137"/>
    </source>
</evidence>
<protein>
    <submittedName>
        <fullName evidence="2">Uncharacterized protein</fullName>
    </submittedName>
</protein>
<feature type="chain" id="PRO_5046348583" evidence="1">
    <location>
        <begin position="23"/>
        <end position="254"/>
    </location>
</feature>
<comment type="caution">
    <text evidence="2">The sequence shown here is derived from an EMBL/GenBank/DDBJ whole genome shotgun (WGS) entry which is preliminary data.</text>
</comment>
<gene>
    <name evidence="2" type="ORF">L0668_20540</name>
</gene>
<keyword evidence="3" id="KW-1185">Reference proteome</keyword>
<accession>A0ABS9DDS0</accession>
<sequence length="254" mass="26914">MKKFIGLALAIGSLTSLQGALANQSTDTSKTTQINEKFVQMQVQQNTTIGKAIKSIVGHYPQQAGSIVGTALDLYPDKYKEIIHSAISAQPALAHEVVSIAIEKGISSCTSIVETAINADPSYIDFVVTAAAHSTPEELKDIVRIAVITEPDSADYIVQSLAKEHPNKIVDIIQSAIGAVPLVGEYAVEALLAIFPNDAEIVITTAVQESKAQQENLDKIIQAGKNSGVSSEDLGKYAINGGATTEEISQILNK</sequence>
<dbReference type="EMBL" id="JAKGAS010000033">
    <property type="protein sequence ID" value="MCF2950505.1"/>
    <property type="molecule type" value="Genomic_DNA"/>
</dbReference>
<name>A0ABS9DDS0_9ALTE</name>
<evidence type="ECO:0000256" key="1">
    <source>
        <dbReference type="SAM" id="SignalP"/>
    </source>
</evidence>
<dbReference type="Proteomes" id="UP001521137">
    <property type="component" value="Unassembled WGS sequence"/>
</dbReference>
<keyword evidence="1" id="KW-0732">Signal</keyword>
<proteinExistence type="predicted"/>
<evidence type="ECO:0000313" key="2">
    <source>
        <dbReference type="EMBL" id="MCF2950505.1"/>
    </source>
</evidence>
<reference evidence="2 3" key="1">
    <citation type="submission" date="2022-01" db="EMBL/GenBank/DDBJ databases">
        <title>Paraglaciecola sp. G1-23.</title>
        <authorList>
            <person name="Jin M.S."/>
            <person name="Han D.M."/>
            <person name="Kim H.M."/>
            <person name="Jeon C.O."/>
        </authorList>
    </citation>
    <scope>NUCLEOTIDE SEQUENCE [LARGE SCALE GENOMIC DNA]</scope>
    <source>
        <strain evidence="2 3">G1-23</strain>
    </source>
</reference>
<dbReference type="RefSeq" id="WP_235314601.1">
    <property type="nucleotide sequence ID" value="NZ_JAKGAS010000033.1"/>
</dbReference>
<organism evidence="2 3">
    <name type="scientific">Paraglaciecola algarum</name>
    <dbReference type="NCBI Taxonomy" id="3050085"/>
    <lineage>
        <taxon>Bacteria</taxon>
        <taxon>Pseudomonadati</taxon>
        <taxon>Pseudomonadota</taxon>
        <taxon>Gammaproteobacteria</taxon>
        <taxon>Alteromonadales</taxon>
        <taxon>Alteromonadaceae</taxon>
        <taxon>Paraglaciecola</taxon>
    </lineage>
</organism>
<feature type="signal peptide" evidence="1">
    <location>
        <begin position="1"/>
        <end position="22"/>
    </location>
</feature>